<reference evidence="1 2" key="1">
    <citation type="submission" date="2024-01" db="EMBL/GenBank/DDBJ databases">
        <title>The genomes of 5 underutilized Papilionoideae crops provide insights into root nodulation and disease resistanc.</title>
        <authorList>
            <person name="Jiang F."/>
        </authorList>
    </citation>
    <scope>NUCLEOTIDE SEQUENCE [LARGE SCALE GENOMIC DNA]</scope>
    <source>
        <strain evidence="1">LVBAO_FW01</strain>
        <tissue evidence="1">Leaves</tissue>
    </source>
</reference>
<accession>A0AAN9MNU2</accession>
<gene>
    <name evidence="1" type="ORF">VNO77_00155</name>
</gene>
<evidence type="ECO:0000313" key="2">
    <source>
        <dbReference type="Proteomes" id="UP001367508"/>
    </source>
</evidence>
<organism evidence="1 2">
    <name type="scientific">Canavalia gladiata</name>
    <name type="common">Sword bean</name>
    <name type="synonym">Dolichos gladiatus</name>
    <dbReference type="NCBI Taxonomy" id="3824"/>
    <lineage>
        <taxon>Eukaryota</taxon>
        <taxon>Viridiplantae</taxon>
        <taxon>Streptophyta</taxon>
        <taxon>Embryophyta</taxon>
        <taxon>Tracheophyta</taxon>
        <taxon>Spermatophyta</taxon>
        <taxon>Magnoliopsida</taxon>
        <taxon>eudicotyledons</taxon>
        <taxon>Gunneridae</taxon>
        <taxon>Pentapetalae</taxon>
        <taxon>rosids</taxon>
        <taxon>fabids</taxon>
        <taxon>Fabales</taxon>
        <taxon>Fabaceae</taxon>
        <taxon>Papilionoideae</taxon>
        <taxon>50 kb inversion clade</taxon>
        <taxon>NPAAA clade</taxon>
        <taxon>indigoferoid/millettioid clade</taxon>
        <taxon>Phaseoleae</taxon>
        <taxon>Canavalia</taxon>
    </lineage>
</organism>
<dbReference type="AlphaFoldDB" id="A0AAN9MNU2"/>
<name>A0AAN9MNU2_CANGL</name>
<proteinExistence type="predicted"/>
<dbReference type="EMBL" id="JAYMYQ010000001">
    <property type="protein sequence ID" value="KAK7358230.1"/>
    <property type="molecule type" value="Genomic_DNA"/>
</dbReference>
<comment type="caution">
    <text evidence="1">The sequence shown here is derived from an EMBL/GenBank/DDBJ whole genome shotgun (WGS) entry which is preliminary data.</text>
</comment>
<sequence length="102" mass="11071">MTGSLSKQVLPAKVLFGSHSLSYASPRNTPISEDAVANLQIAMHGVRITLPREKQAQTMIPSIPEFLSLKPPSRSQSCIFSLSLSLSVFVCVGILGRRSAWM</sequence>
<keyword evidence="2" id="KW-1185">Reference proteome</keyword>
<protein>
    <submittedName>
        <fullName evidence="1">Uncharacterized protein</fullName>
    </submittedName>
</protein>
<evidence type="ECO:0000313" key="1">
    <source>
        <dbReference type="EMBL" id="KAK7358230.1"/>
    </source>
</evidence>
<dbReference type="Proteomes" id="UP001367508">
    <property type="component" value="Unassembled WGS sequence"/>
</dbReference>